<dbReference type="PANTHER" id="PTHR22760">
    <property type="entry name" value="GLYCOSYLTRANSFERASE"/>
    <property type="match status" value="1"/>
</dbReference>
<keyword evidence="5 10" id="KW-0812">Transmembrane</keyword>
<evidence type="ECO:0000313" key="11">
    <source>
        <dbReference type="EMBL" id="TFL02900.1"/>
    </source>
</evidence>
<sequence>MVHAPRQSNFKLIITISLLVRITIALSTRTFFQPDEYFQALEPAHHLVFGYGDLTWEWLNPVPIRSILFPGIDAVVYAALKALNLDGRDALLISGPKIIHGALASLTDIGVCRLTQKVLGDRYVYTALLVSCSSFFHAMSLSRAFSNSLETSLTVVALSFYPWNSLSTSEERRSVRTMLCFAAVACAIRPTNAVIWVYVMSFLLYTCQKRLFSIILDTLLVLIPALLGVFALDSWYYRRLTFTPLNFLLTNLSNVSSFYGMNTWHYYLSQAIPILCTTALPFTAYGMRTPLANRRAYKMLVGLLVWTLAIYSLAKHKEWRFIHPLLPIMHLFAARGLVDLSGLRKTQQSMLPPLKRSHLTLLLATLPICAYVVTMYCSGPISVMHYLLAVPPAELVSGGVGFLMPCHSTPGQAYLHRPEAVGRVWALGCEPPLGDEVDLRTYQDQTDIFFSNPLQYLLTRFPPHVNPSFPSSPKPRTDPAFLSRKHDWEHEWPGMLVMFGALLEEEGLEEVLEEKGYGEVWKAGRWWEGDEGRKGGVRVWRWRG</sequence>
<evidence type="ECO:0000313" key="12">
    <source>
        <dbReference type="Proteomes" id="UP000305067"/>
    </source>
</evidence>
<feature type="transmembrane region" description="Helical" evidence="10">
    <location>
        <begin position="297"/>
        <end position="314"/>
    </location>
</feature>
<dbReference type="AlphaFoldDB" id="A0A5C3QQ06"/>
<feature type="transmembrane region" description="Helical" evidence="10">
    <location>
        <begin position="320"/>
        <end position="338"/>
    </location>
</feature>
<evidence type="ECO:0000256" key="10">
    <source>
        <dbReference type="RuleBase" id="RU363075"/>
    </source>
</evidence>
<comment type="subcellular location">
    <subcellularLocation>
        <location evidence="1 10">Endoplasmic reticulum membrane</location>
        <topology evidence="1 10">Multi-pass membrane protein</topology>
    </subcellularLocation>
</comment>
<dbReference type="GO" id="GO:0000026">
    <property type="term" value="F:alpha-1,2-mannosyltransferase activity"/>
    <property type="evidence" value="ECO:0007669"/>
    <property type="project" value="TreeGrafter"/>
</dbReference>
<evidence type="ECO:0000256" key="4">
    <source>
        <dbReference type="ARBA" id="ARBA00022679"/>
    </source>
</evidence>
<keyword evidence="7 10" id="KW-1133">Transmembrane helix</keyword>
<name>A0A5C3QQ06_9AGAR</name>
<dbReference type="GO" id="GO:0006506">
    <property type="term" value="P:GPI anchor biosynthetic process"/>
    <property type="evidence" value="ECO:0007669"/>
    <property type="project" value="TreeGrafter"/>
</dbReference>
<dbReference type="Proteomes" id="UP000305067">
    <property type="component" value="Unassembled WGS sequence"/>
</dbReference>
<dbReference type="EMBL" id="ML178821">
    <property type="protein sequence ID" value="TFL02900.1"/>
    <property type="molecule type" value="Genomic_DNA"/>
</dbReference>
<feature type="transmembrane region" description="Helical" evidence="10">
    <location>
        <begin position="267"/>
        <end position="285"/>
    </location>
</feature>
<organism evidence="11 12">
    <name type="scientific">Pterulicium gracile</name>
    <dbReference type="NCBI Taxonomy" id="1884261"/>
    <lineage>
        <taxon>Eukaryota</taxon>
        <taxon>Fungi</taxon>
        <taxon>Dikarya</taxon>
        <taxon>Basidiomycota</taxon>
        <taxon>Agaricomycotina</taxon>
        <taxon>Agaricomycetes</taxon>
        <taxon>Agaricomycetidae</taxon>
        <taxon>Agaricales</taxon>
        <taxon>Pleurotineae</taxon>
        <taxon>Pterulaceae</taxon>
        <taxon>Pterulicium</taxon>
    </lineage>
</organism>
<keyword evidence="4 11" id="KW-0808">Transferase</keyword>
<gene>
    <name evidence="11" type="ORF">BDV98DRAFT_546127</name>
</gene>
<evidence type="ECO:0000256" key="9">
    <source>
        <dbReference type="ARBA" id="ARBA00024708"/>
    </source>
</evidence>
<keyword evidence="12" id="KW-1185">Reference proteome</keyword>
<reference evidence="11 12" key="1">
    <citation type="journal article" date="2019" name="Nat. Ecol. Evol.">
        <title>Megaphylogeny resolves global patterns of mushroom evolution.</title>
        <authorList>
            <person name="Varga T."/>
            <person name="Krizsan K."/>
            <person name="Foldi C."/>
            <person name="Dima B."/>
            <person name="Sanchez-Garcia M."/>
            <person name="Sanchez-Ramirez S."/>
            <person name="Szollosi G.J."/>
            <person name="Szarkandi J.G."/>
            <person name="Papp V."/>
            <person name="Albert L."/>
            <person name="Andreopoulos W."/>
            <person name="Angelini C."/>
            <person name="Antonin V."/>
            <person name="Barry K.W."/>
            <person name="Bougher N.L."/>
            <person name="Buchanan P."/>
            <person name="Buyck B."/>
            <person name="Bense V."/>
            <person name="Catcheside P."/>
            <person name="Chovatia M."/>
            <person name="Cooper J."/>
            <person name="Damon W."/>
            <person name="Desjardin D."/>
            <person name="Finy P."/>
            <person name="Geml J."/>
            <person name="Haridas S."/>
            <person name="Hughes K."/>
            <person name="Justo A."/>
            <person name="Karasinski D."/>
            <person name="Kautmanova I."/>
            <person name="Kiss B."/>
            <person name="Kocsube S."/>
            <person name="Kotiranta H."/>
            <person name="LaButti K.M."/>
            <person name="Lechner B.E."/>
            <person name="Liimatainen K."/>
            <person name="Lipzen A."/>
            <person name="Lukacs Z."/>
            <person name="Mihaltcheva S."/>
            <person name="Morgado L.N."/>
            <person name="Niskanen T."/>
            <person name="Noordeloos M.E."/>
            <person name="Ohm R.A."/>
            <person name="Ortiz-Santana B."/>
            <person name="Ovrebo C."/>
            <person name="Racz N."/>
            <person name="Riley R."/>
            <person name="Savchenko A."/>
            <person name="Shiryaev A."/>
            <person name="Soop K."/>
            <person name="Spirin V."/>
            <person name="Szebenyi C."/>
            <person name="Tomsovsky M."/>
            <person name="Tulloss R.E."/>
            <person name="Uehling J."/>
            <person name="Grigoriev I.V."/>
            <person name="Vagvolgyi C."/>
            <person name="Papp T."/>
            <person name="Martin F.M."/>
            <person name="Miettinen O."/>
            <person name="Hibbett D.S."/>
            <person name="Nagy L.G."/>
        </authorList>
    </citation>
    <scope>NUCLEOTIDE SEQUENCE [LARGE SCALE GENOMIC DNA]</scope>
    <source>
        <strain evidence="11 12">CBS 309.79</strain>
    </source>
</reference>
<dbReference type="OrthoDB" id="416834at2759"/>
<evidence type="ECO:0000256" key="3">
    <source>
        <dbReference type="ARBA" id="ARBA00022676"/>
    </source>
</evidence>
<protein>
    <recommendedName>
        <fullName evidence="10">Mannosyltransferase</fullName>
        <ecNumber evidence="10">2.4.1.-</ecNumber>
    </recommendedName>
</protein>
<evidence type="ECO:0000256" key="7">
    <source>
        <dbReference type="ARBA" id="ARBA00022989"/>
    </source>
</evidence>
<evidence type="ECO:0000256" key="2">
    <source>
        <dbReference type="ARBA" id="ARBA00006065"/>
    </source>
</evidence>
<keyword evidence="3 10" id="KW-0328">Glycosyltransferase</keyword>
<evidence type="ECO:0000256" key="5">
    <source>
        <dbReference type="ARBA" id="ARBA00022692"/>
    </source>
</evidence>
<keyword evidence="8 10" id="KW-0472">Membrane</keyword>
<feature type="transmembrane region" description="Helical" evidence="10">
    <location>
        <begin position="211"/>
        <end position="232"/>
    </location>
</feature>
<evidence type="ECO:0000256" key="6">
    <source>
        <dbReference type="ARBA" id="ARBA00022824"/>
    </source>
</evidence>
<proteinExistence type="inferred from homology"/>
<accession>A0A5C3QQ06</accession>
<dbReference type="PANTHER" id="PTHR22760:SF4">
    <property type="entry name" value="GPI MANNOSYLTRANSFERASE 3"/>
    <property type="match status" value="1"/>
</dbReference>
<comment type="function">
    <text evidence="9">Mannosyltransferase involved in glycosylphosphatidylinositol-anchor biosynthesis. Transfers the third mannose to Man2-GlcN-acyl-PI during GPI precursor assembly.</text>
</comment>
<comment type="similarity">
    <text evidence="2">Belongs to the glycosyltransferase 22 family. PIGB subfamily.</text>
</comment>
<dbReference type="STRING" id="1884261.A0A5C3QQ06"/>
<dbReference type="GO" id="GO:0005789">
    <property type="term" value="C:endoplasmic reticulum membrane"/>
    <property type="evidence" value="ECO:0007669"/>
    <property type="project" value="UniProtKB-SubCell"/>
</dbReference>
<feature type="transmembrane region" description="Helical" evidence="10">
    <location>
        <begin position="178"/>
        <end position="199"/>
    </location>
</feature>
<dbReference type="EC" id="2.4.1.-" evidence="10"/>
<evidence type="ECO:0000256" key="8">
    <source>
        <dbReference type="ARBA" id="ARBA00023136"/>
    </source>
</evidence>
<keyword evidence="6 10" id="KW-0256">Endoplasmic reticulum</keyword>
<dbReference type="InterPro" id="IPR005599">
    <property type="entry name" value="GPI_mannosylTrfase"/>
</dbReference>
<evidence type="ECO:0000256" key="1">
    <source>
        <dbReference type="ARBA" id="ARBA00004477"/>
    </source>
</evidence>
<dbReference type="Pfam" id="PF03901">
    <property type="entry name" value="Glyco_transf_22"/>
    <property type="match status" value="1"/>
</dbReference>
<feature type="transmembrane region" description="Helical" evidence="10">
    <location>
        <begin position="359"/>
        <end position="376"/>
    </location>
</feature>